<dbReference type="EMBL" id="BAAASG010000023">
    <property type="protein sequence ID" value="GAA2515680.1"/>
    <property type="molecule type" value="Genomic_DNA"/>
</dbReference>
<dbReference type="PANTHER" id="PTHR35908:SF1">
    <property type="entry name" value="CONSERVED PROTEIN"/>
    <property type="match status" value="1"/>
</dbReference>
<dbReference type="Proteomes" id="UP001501777">
    <property type="component" value="Unassembled WGS sequence"/>
</dbReference>
<evidence type="ECO:0000313" key="2">
    <source>
        <dbReference type="EMBL" id="GAA2515680.1"/>
    </source>
</evidence>
<reference evidence="3" key="1">
    <citation type="journal article" date="2019" name="Int. J. Syst. Evol. Microbiol.">
        <title>The Global Catalogue of Microorganisms (GCM) 10K type strain sequencing project: providing services to taxonomists for standard genome sequencing and annotation.</title>
        <authorList>
            <consortium name="The Broad Institute Genomics Platform"/>
            <consortium name="The Broad Institute Genome Sequencing Center for Infectious Disease"/>
            <person name="Wu L."/>
            <person name="Ma J."/>
        </authorList>
    </citation>
    <scope>NUCLEOTIDE SEQUENCE [LARGE SCALE GENOMIC DNA]</scope>
    <source>
        <strain evidence="3">JCM 4395</strain>
    </source>
</reference>
<feature type="domain" description="Glyoxalase-like" evidence="1">
    <location>
        <begin position="22"/>
        <end position="132"/>
    </location>
</feature>
<dbReference type="Gene3D" id="3.10.180.10">
    <property type="entry name" value="2,3-Dihydroxybiphenyl 1,2-Dioxygenase, domain 1"/>
    <property type="match status" value="1"/>
</dbReference>
<protein>
    <recommendedName>
        <fullName evidence="1">Glyoxalase-like domain-containing protein</fullName>
    </recommendedName>
</protein>
<sequence>MDGGAGHEPGTPRMSRHDWWGVVLEAPDPRALARFYADLLGWEIVKEDSDGVAIAPPEGVAYIAFQLADGYVPPVWPAQDGAQRITMHLDFEVVDLQEAVTHALELGARESGHQPQDSVRVMLDPAGHPFCLYRDGSSGQRSDPMSRRG</sequence>
<dbReference type="SUPFAM" id="SSF54593">
    <property type="entry name" value="Glyoxalase/Bleomycin resistance protein/Dihydroxybiphenyl dioxygenase"/>
    <property type="match status" value="1"/>
</dbReference>
<dbReference type="CDD" id="cd06587">
    <property type="entry name" value="VOC"/>
    <property type="match status" value="1"/>
</dbReference>
<dbReference type="RefSeq" id="WP_344405495.1">
    <property type="nucleotide sequence ID" value="NZ_BAAASG010000023.1"/>
</dbReference>
<evidence type="ECO:0000259" key="1">
    <source>
        <dbReference type="Pfam" id="PF18029"/>
    </source>
</evidence>
<dbReference type="PANTHER" id="PTHR35908">
    <property type="entry name" value="HYPOTHETICAL FUSION PROTEIN"/>
    <property type="match status" value="1"/>
</dbReference>
<accession>A0ABP6AET7</accession>
<dbReference type="Pfam" id="PF18029">
    <property type="entry name" value="Glyoxalase_6"/>
    <property type="match status" value="1"/>
</dbReference>
<dbReference type="InterPro" id="IPR041581">
    <property type="entry name" value="Glyoxalase_6"/>
</dbReference>
<name>A0ABP6AET7_STRLO</name>
<organism evidence="2 3">
    <name type="scientific">Streptomyces longisporus</name>
    <dbReference type="NCBI Taxonomy" id="1948"/>
    <lineage>
        <taxon>Bacteria</taxon>
        <taxon>Bacillati</taxon>
        <taxon>Actinomycetota</taxon>
        <taxon>Actinomycetes</taxon>
        <taxon>Kitasatosporales</taxon>
        <taxon>Streptomycetaceae</taxon>
        <taxon>Streptomyces</taxon>
    </lineage>
</organism>
<keyword evidence="3" id="KW-1185">Reference proteome</keyword>
<comment type="caution">
    <text evidence="2">The sequence shown here is derived from an EMBL/GenBank/DDBJ whole genome shotgun (WGS) entry which is preliminary data.</text>
</comment>
<evidence type="ECO:0000313" key="3">
    <source>
        <dbReference type="Proteomes" id="UP001501777"/>
    </source>
</evidence>
<dbReference type="InterPro" id="IPR029068">
    <property type="entry name" value="Glyas_Bleomycin-R_OHBP_Dase"/>
</dbReference>
<gene>
    <name evidence="2" type="ORF">GCM10010276_75480</name>
</gene>
<proteinExistence type="predicted"/>